<evidence type="ECO:0000313" key="5">
    <source>
        <dbReference type="EMBL" id="QDP81397.1"/>
    </source>
</evidence>
<dbReference type="SUPFAM" id="SSF46689">
    <property type="entry name" value="Homeodomain-like"/>
    <property type="match status" value="1"/>
</dbReference>
<evidence type="ECO:0000259" key="4">
    <source>
        <dbReference type="PROSITE" id="PS50977"/>
    </source>
</evidence>
<dbReference type="KEGG" id="nod:FOH10_24430"/>
<reference evidence="5 6" key="1">
    <citation type="submission" date="2019-07" db="EMBL/GenBank/DDBJ databases">
        <title>Complete Genome Sequence and Methylome Analysis of Nocardia otitidis-caviarum NEB252.</title>
        <authorList>
            <person name="Fomenkov A."/>
            <person name="Anton B.P."/>
            <person name="Vincze T."/>
            <person name="Roberts R.J."/>
        </authorList>
    </citation>
    <scope>NUCLEOTIDE SEQUENCE [LARGE SCALE GENOMIC DNA]</scope>
    <source>
        <strain evidence="5 6">NEB252</strain>
    </source>
</reference>
<dbReference type="Pfam" id="PF00440">
    <property type="entry name" value="TetR_N"/>
    <property type="match status" value="1"/>
</dbReference>
<dbReference type="InterPro" id="IPR001647">
    <property type="entry name" value="HTH_TetR"/>
</dbReference>
<evidence type="ECO:0000256" key="2">
    <source>
        <dbReference type="PROSITE-ProRule" id="PRU00335"/>
    </source>
</evidence>
<dbReference type="Gene3D" id="1.10.357.10">
    <property type="entry name" value="Tetracycline Repressor, domain 2"/>
    <property type="match status" value="1"/>
</dbReference>
<dbReference type="InterPro" id="IPR009057">
    <property type="entry name" value="Homeodomain-like_sf"/>
</dbReference>
<dbReference type="EMBL" id="CP041695">
    <property type="protein sequence ID" value="QDP81397.1"/>
    <property type="molecule type" value="Genomic_DNA"/>
</dbReference>
<dbReference type="AlphaFoldDB" id="A0A516NR59"/>
<feature type="compositionally biased region" description="Polar residues" evidence="3">
    <location>
        <begin position="1"/>
        <end position="11"/>
    </location>
</feature>
<gene>
    <name evidence="5" type="ORF">FOH10_24430</name>
</gene>
<feature type="region of interest" description="Disordered" evidence="3">
    <location>
        <begin position="1"/>
        <end position="20"/>
    </location>
</feature>
<evidence type="ECO:0000313" key="6">
    <source>
        <dbReference type="Proteomes" id="UP000317039"/>
    </source>
</evidence>
<evidence type="ECO:0000256" key="1">
    <source>
        <dbReference type="ARBA" id="ARBA00023125"/>
    </source>
</evidence>
<dbReference type="PROSITE" id="PS50977">
    <property type="entry name" value="HTH_TETR_2"/>
    <property type="match status" value="1"/>
</dbReference>
<dbReference type="GO" id="GO:0003677">
    <property type="term" value="F:DNA binding"/>
    <property type="evidence" value="ECO:0007669"/>
    <property type="project" value="UniProtKB-UniRule"/>
</dbReference>
<protein>
    <submittedName>
        <fullName evidence="5">TetR/AcrR family transcriptional regulator</fullName>
    </submittedName>
</protein>
<sequence>MFSVSTRQQPVRSPGRPASATKAEVVELARRAFLAGERVDVQAVAAELGLSRASIYRWFGSRDGLMGAVLADEFESLLRLADSRRKTTGAHRILEALDRTNHWLAASAPLQRYLDNERLVGLKVLTASDGPVQPKAVAAVEDLITRTEDEDGYHAILDRQLLAYTLIRLLEAFLYNDTAAGIRGDVDRLRQVQAALLGIPE</sequence>
<dbReference type="InterPro" id="IPR041485">
    <property type="entry name" value="TetR_C_36"/>
</dbReference>
<proteinExistence type="predicted"/>
<keyword evidence="1 2" id="KW-0238">DNA-binding</keyword>
<feature type="DNA-binding region" description="H-T-H motif" evidence="2">
    <location>
        <begin position="40"/>
        <end position="59"/>
    </location>
</feature>
<feature type="domain" description="HTH tetR-type" evidence="4">
    <location>
        <begin position="19"/>
        <end position="77"/>
    </location>
</feature>
<accession>A0A516NR59</accession>
<evidence type="ECO:0000256" key="3">
    <source>
        <dbReference type="SAM" id="MobiDB-lite"/>
    </source>
</evidence>
<dbReference type="Proteomes" id="UP000317039">
    <property type="component" value="Chromosome"/>
</dbReference>
<dbReference type="Pfam" id="PF18598">
    <property type="entry name" value="TetR_C_36"/>
    <property type="match status" value="1"/>
</dbReference>
<name>A0A516NR59_9NOCA</name>
<organism evidence="5 6">
    <name type="scientific">Nocardia otitidiscaviarum</name>
    <dbReference type="NCBI Taxonomy" id="1823"/>
    <lineage>
        <taxon>Bacteria</taxon>
        <taxon>Bacillati</taxon>
        <taxon>Actinomycetota</taxon>
        <taxon>Actinomycetes</taxon>
        <taxon>Mycobacteriales</taxon>
        <taxon>Nocardiaceae</taxon>
        <taxon>Nocardia</taxon>
    </lineage>
</organism>